<dbReference type="RefSeq" id="WP_014271604.1">
    <property type="nucleotide sequence ID" value="NC_016633.1"/>
</dbReference>
<dbReference type="STRING" id="158190.SpiGrapes_3015"/>
<dbReference type="Pfam" id="PF03167">
    <property type="entry name" value="UDG"/>
    <property type="match status" value="1"/>
</dbReference>
<dbReference type="SUPFAM" id="SSF52141">
    <property type="entry name" value="Uracil-DNA glycosylase-like"/>
    <property type="match status" value="1"/>
</dbReference>
<dbReference type="GO" id="GO:0000703">
    <property type="term" value="F:oxidized pyrimidine nucleobase lesion DNA N-glycosylase activity"/>
    <property type="evidence" value="ECO:0007669"/>
    <property type="project" value="TreeGrafter"/>
</dbReference>
<organism evidence="7 8">
    <name type="scientific">Sphaerochaeta pleomorpha (strain ATCC BAA-1885 / DSM 22778 / Grapes)</name>
    <dbReference type="NCBI Taxonomy" id="158190"/>
    <lineage>
        <taxon>Bacteria</taxon>
        <taxon>Pseudomonadati</taxon>
        <taxon>Spirochaetota</taxon>
        <taxon>Spirochaetia</taxon>
        <taxon>Spirochaetales</taxon>
        <taxon>Sphaerochaetaceae</taxon>
        <taxon>Sphaerochaeta</taxon>
    </lineage>
</organism>
<evidence type="ECO:0000256" key="4">
    <source>
        <dbReference type="ARBA" id="ARBA00023125"/>
    </source>
</evidence>
<dbReference type="OrthoDB" id="267598at2"/>
<evidence type="ECO:0000256" key="5">
    <source>
        <dbReference type="ARBA" id="ARBA00023204"/>
    </source>
</evidence>
<dbReference type="KEGG" id="sgp:SpiGrapes_3015"/>
<dbReference type="AlphaFoldDB" id="G8QYB8"/>
<evidence type="ECO:0000259" key="6">
    <source>
        <dbReference type="Pfam" id="PF03167"/>
    </source>
</evidence>
<dbReference type="GO" id="GO:0006284">
    <property type="term" value="P:base-excision repair"/>
    <property type="evidence" value="ECO:0007669"/>
    <property type="project" value="InterPro"/>
</dbReference>
<comment type="similarity">
    <text evidence="1">Belongs to the uracil-DNA glycosylase (UDG) superfamily. SMUG1 family.</text>
</comment>
<dbReference type="eggNOG" id="COG1573">
    <property type="taxonomic scope" value="Bacteria"/>
</dbReference>
<dbReference type="CDD" id="cd19374">
    <property type="entry name" value="UDG-F3_SMUG1-like"/>
    <property type="match status" value="1"/>
</dbReference>
<evidence type="ECO:0000256" key="3">
    <source>
        <dbReference type="ARBA" id="ARBA00022801"/>
    </source>
</evidence>
<dbReference type="InterPro" id="IPR039134">
    <property type="entry name" value="SMUG1"/>
</dbReference>
<keyword evidence="5" id="KW-0234">DNA repair</keyword>
<feature type="domain" description="Uracil-DNA glycosylase-like" evidence="6">
    <location>
        <begin position="50"/>
        <end position="221"/>
    </location>
</feature>
<evidence type="ECO:0000256" key="2">
    <source>
        <dbReference type="ARBA" id="ARBA00022763"/>
    </source>
</evidence>
<protein>
    <submittedName>
        <fullName evidence="7">Uracil DNA glycosylase superfamily protein</fullName>
    </submittedName>
</protein>
<keyword evidence="8" id="KW-1185">Reference proteome</keyword>
<dbReference type="HOGENOM" id="CLU_071760_2_0_12"/>
<evidence type="ECO:0000313" key="7">
    <source>
        <dbReference type="EMBL" id="AEV30765.1"/>
    </source>
</evidence>
<evidence type="ECO:0000256" key="1">
    <source>
        <dbReference type="ARBA" id="ARBA00007889"/>
    </source>
</evidence>
<dbReference type="Gene3D" id="3.40.470.10">
    <property type="entry name" value="Uracil-DNA glycosylase-like domain"/>
    <property type="match status" value="1"/>
</dbReference>
<proteinExistence type="inferred from homology"/>
<dbReference type="PANTHER" id="PTHR13235:SF2">
    <property type="entry name" value="SINGLE-STRAND SELECTIVE MONOFUNCTIONAL URACIL DNA GLYCOSYLASE"/>
    <property type="match status" value="1"/>
</dbReference>
<accession>G8QYB8</accession>
<keyword evidence="3" id="KW-0378">Hydrolase</keyword>
<sequence>MEFAHTVRDRTLLLRSQVESLRFSKDYIVYDPLDYAWNLHEQYILRYLCHPVKAIFLGMNPGPFGMAQTGVPFGEINAVKTFMKIEGEVGKPSFEHPARPVKGLSIQRSEVSGKRLWGLLSDHYATAEQCFGEVSVLNYCPLVFMDRGPTGKNITPDKLPKIERLALETICDSYLSDLVVLLEPTYLIGVGNYAKAKLMKIAESLGTGCKVDSILHPSPGNPLANKGWAEKTEQKLIDLGVWDA</sequence>
<dbReference type="EMBL" id="CP003155">
    <property type="protein sequence ID" value="AEV30765.1"/>
    <property type="molecule type" value="Genomic_DNA"/>
</dbReference>
<dbReference type="InterPro" id="IPR036895">
    <property type="entry name" value="Uracil-DNA_glycosylase-like_sf"/>
</dbReference>
<reference evidence="7 8" key="1">
    <citation type="submission" date="2011-11" db="EMBL/GenBank/DDBJ databases">
        <title>Complete sequence of Spirochaeta sp. grapes.</title>
        <authorList>
            <consortium name="US DOE Joint Genome Institute"/>
            <person name="Lucas S."/>
            <person name="Han J."/>
            <person name="Lapidus A."/>
            <person name="Cheng J.-F."/>
            <person name="Goodwin L."/>
            <person name="Pitluck S."/>
            <person name="Peters L."/>
            <person name="Ovchinnikova G."/>
            <person name="Munk A.C."/>
            <person name="Detter J.C."/>
            <person name="Han C."/>
            <person name="Tapia R."/>
            <person name="Land M."/>
            <person name="Hauser L."/>
            <person name="Kyrpides N."/>
            <person name="Ivanova N."/>
            <person name="Pagani I."/>
            <person name="Ritalahtilisa K."/>
            <person name="Loeffler F."/>
            <person name="Woyke T."/>
        </authorList>
    </citation>
    <scope>NUCLEOTIDE SEQUENCE [LARGE SCALE GENOMIC DNA]</scope>
    <source>
        <strain evidence="8">ATCC BAA-1885 / DSM 22778 / Grapes</strain>
    </source>
</reference>
<dbReference type="PANTHER" id="PTHR13235">
    <property type="entry name" value="SINGLE-STRAND SELECTIVE MONOFUNCTIONAL URACIL DNA GLYCOSYLASE"/>
    <property type="match status" value="1"/>
</dbReference>
<keyword evidence="2" id="KW-0227">DNA damage</keyword>
<dbReference type="GO" id="GO:0003677">
    <property type="term" value="F:DNA binding"/>
    <property type="evidence" value="ECO:0007669"/>
    <property type="project" value="UniProtKB-KW"/>
</dbReference>
<dbReference type="Proteomes" id="UP000005632">
    <property type="component" value="Chromosome"/>
</dbReference>
<dbReference type="GO" id="GO:0017065">
    <property type="term" value="F:single-strand selective uracil DNA N-glycosylase activity"/>
    <property type="evidence" value="ECO:0007669"/>
    <property type="project" value="InterPro"/>
</dbReference>
<gene>
    <name evidence="7" type="ordered locus">SpiGrapes_3015</name>
</gene>
<dbReference type="InterPro" id="IPR005122">
    <property type="entry name" value="Uracil-DNA_glycosylase-like"/>
</dbReference>
<name>G8QYB8_SPHPG</name>
<keyword evidence="4" id="KW-0238">DNA-binding</keyword>
<dbReference type="FunFam" id="3.40.470.10:FF:000005">
    <property type="entry name" value="Single-strand selective monofunctional uracil DNA glycosylase"/>
    <property type="match status" value="1"/>
</dbReference>
<evidence type="ECO:0000313" key="8">
    <source>
        <dbReference type="Proteomes" id="UP000005632"/>
    </source>
</evidence>